<sequence>MKLSPLFIGLAAAALFSFSFAEAAGVAEKHAAKNMPCTVCHQAPTGGQDVEYTKCVQCHNPDQLKAAGEKIKPKFDGLNPHAPHFEDLSCLECHKGHAPQENFCAGCHGK</sequence>
<dbReference type="Pfam" id="PF14537">
    <property type="entry name" value="Cytochrom_c3_2"/>
    <property type="match status" value="1"/>
</dbReference>
<protein>
    <submittedName>
        <fullName evidence="10">Cytochrome c3</fullName>
    </submittedName>
</protein>
<gene>
    <name evidence="10" type="ORF">E5987_01315</name>
</gene>
<keyword evidence="3" id="KW-0813">Transport</keyword>
<evidence type="ECO:0000313" key="10">
    <source>
        <dbReference type="EMBL" id="MVX55845.1"/>
    </source>
</evidence>
<keyword evidence="7" id="KW-0408">Iron</keyword>
<dbReference type="InterPro" id="IPR012286">
    <property type="entry name" value="Tetrahaem_cytochrome"/>
</dbReference>
<comment type="subcellular location">
    <subcellularLocation>
        <location evidence="2">Cell envelope</location>
    </subcellularLocation>
</comment>
<keyword evidence="6" id="KW-0249">Electron transport</keyword>
<name>A0A6L6YDU8_9BURK</name>
<dbReference type="OrthoDB" id="9814800at2"/>
<dbReference type="GO" id="GO:0030313">
    <property type="term" value="C:cell envelope"/>
    <property type="evidence" value="ECO:0007669"/>
    <property type="project" value="UniProtKB-SubCell"/>
</dbReference>
<keyword evidence="4" id="KW-0349">Heme</keyword>
<dbReference type="Proteomes" id="UP000472580">
    <property type="component" value="Unassembled WGS sequence"/>
</dbReference>
<evidence type="ECO:0000256" key="1">
    <source>
        <dbReference type="ARBA" id="ARBA00001926"/>
    </source>
</evidence>
<dbReference type="InterPro" id="IPR036280">
    <property type="entry name" value="Multihaem_cyt_sf"/>
</dbReference>
<dbReference type="EMBL" id="WSRP01000003">
    <property type="protein sequence ID" value="MVX55845.1"/>
    <property type="molecule type" value="Genomic_DNA"/>
</dbReference>
<proteinExistence type="predicted"/>
<evidence type="ECO:0000256" key="3">
    <source>
        <dbReference type="ARBA" id="ARBA00022448"/>
    </source>
</evidence>
<keyword evidence="8" id="KW-0732">Signal</keyword>
<evidence type="ECO:0000313" key="11">
    <source>
        <dbReference type="Proteomes" id="UP000472580"/>
    </source>
</evidence>
<comment type="cofactor">
    <cofactor evidence="1">
        <name>heme c</name>
        <dbReference type="ChEBI" id="CHEBI:61717"/>
    </cofactor>
</comment>
<keyword evidence="11" id="KW-1185">Reference proteome</keyword>
<feature type="signal peptide" evidence="8">
    <location>
        <begin position="1"/>
        <end position="23"/>
    </location>
</feature>
<accession>A0A6L6YDU8</accession>
<comment type="caution">
    <text evidence="10">The sequence shown here is derived from an EMBL/GenBank/DDBJ whole genome shotgun (WGS) entry which is preliminary data.</text>
</comment>
<feature type="domain" description="Tetrahaem cytochrome" evidence="9">
    <location>
        <begin position="30"/>
        <end position="108"/>
    </location>
</feature>
<evidence type="ECO:0000256" key="6">
    <source>
        <dbReference type="ARBA" id="ARBA00022982"/>
    </source>
</evidence>
<keyword evidence="5" id="KW-0479">Metal-binding</keyword>
<evidence type="ECO:0000256" key="5">
    <source>
        <dbReference type="ARBA" id="ARBA00022723"/>
    </source>
</evidence>
<dbReference type="GO" id="GO:0046872">
    <property type="term" value="F:metal ion binding"/>
    <property type="evidence" value="ECO:0007669"/>
    <property type="project" value="UniProtKB-KW"/>
</dbReference>
<dbReference type="RefSeq" id="WP_160334281.1">
    <property type="nucleotide sequence ID" value="NZ_CALPCR010000022.1"/>
</dbReference>
<dbReference type="SUPFAM" id="SSF48695">
    <property type="entry name" value="Multiheme cytochromes"/>
    <property type="match status" value="1"/>
</dbReference>
<evidence type="ECO:0000256" key="7">
    <source>
        <dbReference type="ARBA" id="ARBA00023004"/>
    </source>
</evidence>
<evidence type="ECO:0000256" key="4">
    <source>
        <dbReference type="ARBA" id="ARBA00022617"/>
    </source>
</evidence>
<organism evidence="10 11">
    <name type="scientific">Parasutterella muris</name>
    <dbReference type="NCBI Taxonomy" id="2565572"/>
    <lineage>
        <taxon>Bacteria</taxon>
        <taxon>Pseudomonadati</taxon>
        <taxon>Pseudomonadota</taxon>
        <taxon>Betaproteobacteria</taxon>
        <taxon>Burkholderiales</taxon>
        <taxon>Sutterellaceae</taxon>
        <taxon>Parasutterella</taxon>
    </lineage>
</organism>
<evidence type="ECO:0000256" key="8">
    <source>
        <dbReference type="SAM" id="SignalP"/>
    </source>
</evidence>
<reference evidence="10 11" key="1">
    <citation type="submission" date="2019-12" db="EMBL/GenBank/DDBJ databases">
        <title>Microbes associate with the intestines of laboratory mice.</title>
        <authorList>
            <person name="Navarre W."/>
            <person name="Wong E."/>
        </authorList>
    </citation>
    <scope>NUCLEOTIDE SEQUENCE [LARGE SCALE GENOMIC DNA]</scope>
    <source>
        <strain evidence="10 11">NM82_D38</strain>
    </source>
</reference>
<evidence type="ECO:0000259" key="9">
    <source>
        <dbReference type="Pfam" id="PF14537"/>
    </source>
</evidence>
<dbReference type="AlphaFoldDB" id="A0A6L6YDU8"/>
<feature type="chain" id="PRO_5026668479" evidence="8">
    <location>
        <begin position="24"/>
        <end position="110"/>
    </location>
</feature>
<dbReference type="Gene3D" id="1.10.1130.10">
    <property type="entry name" value="Flavocytochrome C3, Chain A"/>
    <property type="match status" value="1"/>
</dbReference>
<evidence type="ECO:0000256" key="2">
    <source>
        <dbReference type="ARBA" id="ARBA00004196"/>
    </source>
</evidence>